<reference evidence="4 5" key="1">
    <citation type="journal article" date="2016" name="Proc. Natl. Acad. Sci. U.S.A.">
        <title>Comparative genomics of biotechnologically important yeasts.</title>
        <authorList>
            <person name="Riley R."/>
            <person name="Haridas S."/>
            <person name="Wolfe K.H."/>
            <person name="Lopes M.R."/>
            <person name="Hittinger C.T."/>
            <person name="Goeker M."/>
            <person name="Salamov A.A."/>
            <person name="Wisecaver J.H."/>
            <person name="Long T.M."/>
            <person name="Calvey C.H."/>
            <person name="Aerts A.L."/>
            <person name="Barry K.W."/>
            <person name="Choi C."/>
            <person name="Clum A."/>
            <person name="Coughlan A.Y."/>
            <person name="Deshpande S."/>
            <person name="Douglass A.P."/>
            <person name="Hanson S.J."/>
            <person name="Klenk H.-P."/>
            <person name="LaButti K.M."/>
            <person name="Lapidus A."/>
            <person name="Lindquist E.A."/>
            <person name="Lipzen A.M."/>
            <person name="Meier-Kolthoff J.P."/>
            <person name="Ohm R.A."/>
            <person name="Otillar R.P."/>
            <person name="Pangilinan J.L."/>
            <person name="Peng Y."/>
            <person name="Rokas A."/>
            <person name="Rosa C.A."/>
            <person name="Scheuner C."/>
            <person name="Sibirny A.A."/>
            <person name="Slot J.C."/>
            <person name="Stielow J.B."/>
            <person name="Sun H."/>
            <person name="Kurtzman C.P."/>
            <person name="Blackwell M."/>
            <person name="Grigoriev I.V."/>
            <person name="Jeffries T.W."/>
        </authorList>
    </citation>
    <scope>NUCLEOTIDE SEQUENCE [LARGE SCALE GENOMIC DNA]</scope>
    <source>
        <strain evidence="4 5">NRRL Y-11557</strain>
    </source>
</reference>
<evidence type="ECO:0000256" key="2">
    <source>
        <dbReference type="ARBA" id="ARBA00022676"/>
    </source>
</evidence>
<dbReference type="PANTHER" id="PTHR31306">
    <property type="entry name" value="ALPHA-1,6-MANNOSYLTRANSFERASE MNN11-RELATED"/>
    <property type="match status" value="1"/>
</dbReference>
<comment type="similarity">
    <text evidence="1">Belongs to the glycosyltransferase 34 family.</text>
</comment>
<name>A0A1E3Q183_LIPST</name>
<dbReference type="InterPro" id="IPR008630">
    <property type="entry name" value="Glyco_trans_34"/>
</dbReference>
<dbReference type="GO" id="GO:0016757">
    <property type="term" value="F:glycosyltransferase activity"/>
    <property type="evidence" value="ECO:0007669"/>
    <property type="project" value="UniProtKB-KW"/>
</dbReference>
<dbReference type="GO" id="GO:0006487">
    <property type="term" value="P:protein N-linked glycosylation"/>
    <property type="evidence" value="ECO:0007669"/>
    <property type="project" value="TreeGrafter"/>
</dbReference>
<organism evidence="4 5">
    <name type="scientific">Lipomyces starkeyi NRRL Y-11557</name>
    <dbReference type="NCBI Taxonomy" id="675824"/>
    <lineage>
        <taxon>Eukaryota</taxon>
        <taxon>Fungi</taxon>
        <taxon>Dikarya</taxon>
        <taxon>Ascomycota</taxon>
        <taxon>Saccharomycotina</taxon>
        <taxon>Lipomycetes</taxon>
        <taxon>Lipomycetales</taxon>
        <taxon>Lipomycetaceae</taxon>
        <taxon>Lipomyces</taxon>
    </lineage>
</organism>
<sequence>MFARKLQILALFALTIVGLIVLSLPRQPQLLLLTYGAQKQQAPIHPPPQNVVGALGQVSNEALAGQPTERELSASRAMRLSKIRGKAEDKLEPKGSKIVLLTGTDGKGHNNAIKNLMETVQANREEYCAYHDYKYVFMNLTKHVTPGRHPVWAKIPAIQEALDLNPTAEWVWWLDTDAIIMTPEIDLASHVLNPEVLKTRIACDRPIRLPNGKPSGLKASCNVDVNMIDIIVGQDHHGVNAGSILFRRNEWSMAFLDMWADPMYVNQRFERQEQDVLNHIIVNHPKIREHVAIVPQRVINAYSVGGDDMGWVTGDLVVHFAGCWVNSECNERWQDFWNRRRVVKATG</sequence>
<keyword evidence="2" id="KW-0328">Glycosyltransferase</keyword>
<dbReference type="Gene3D" id="3.90.550.10">
    <property type="entry name" value="Spore Coat Polysaccharide Biosynthesis Protein SpsA, Chain A"/>
    <property type="match status" value="2"/>
</dbReference>
<proteinExistence type="inferred from homology"/>
<gene>
    <name evidence="4" type="ORF">LIPSTDRAFT_74277</name>
</gene>
<dbReference type="EMBL" id="KV454299">
    <property type="protein sequence ID" value="ODQ70797.1"/>
    <property type="molecule type" value="Genomic_DNA"/>
</dbReference>
<dbReference type="PANTHER" id="PTHR31306:SF4">
    <property type="entry name" value="ALPHA-1,2-GALACTOSYLTRANSFERASE"/>
    <property type="match status" value="1"/>
</dbReference>
<evidence type="ECO:0000313" key="4">
    <source>
        <dbReference type="EMBL" id="ODQ70797.1"/>
    </source>
</evidence>
<dbReference type="Pfam" id="PF05637">
    <property type="entry name" value="Glyco_transf_34"/>
    <property type="match status" value="1"/>
</dbReference>
<accession>A0A1E3Q183</accession>
<dbReference type="GO" id="GO:0000139">
    <property type="term" value="C:Golgi membrane"/>
    <property type="evidence" value="ECO:0007669"/>
    <property type="project" value="TreeGrafter"/>
</dbReference>
<evidence type="ECO:0000256" key="3">
    <source>
        <dbReference type="ARBA" id="ARBA00022679"/>
    </source>
</evidence>
<evidence type="ECO:0000256" key="1">
    <source>
        <dbReference type="ARBA" id="ARBA00005664"/>
    </source>
</evidence>
<evidence type="ECO:0000313" key="5">
    <source>
        <dbReference type="Proteomes" id="UP000094385"/>
    </source>
</evidence>
<dbReference type="AlphaFoldDB" id="A0A1E3Q183"/>
<dbReference type="STRING" id="675824.A0A1E3Q183"/>
<keyword evidence="5" id="KW-1185">Reference proteome</keyword>
<dbReference type="InterPro" id="IPR029044">
    <property type="entry name" value="Nucleotide-diphossugar_trans"/>
</dbReference>
<dbReference type="OrthoDB" id="205108at2759"/>
<dbReference type="SUPFAM" id="SSF53448">
    <property type="entry name" value="Nucleotide-diphospho-sugar transferases"/>
    <property type="match status" value="1"/>
</dbReference>
<keyword evidence="3" id="KW-0808">Transferase</keyword>
<dbReference type="Proteomes" id="UP000094385">
    <property type="component" value="Unassembled WGS sequence"/>
</dbReference>
<protein>
    <submittedName>
        <fullName evidence="4">Uncharacterized protein</fullName>
    </submittedName>
</protein>